<feature type="binding site" evidence="7">
    <location>
        <begin position="243"/>
        <end position="247"/>
    </location>
    <ligand>
        <name>substrate</name>
    </ligand>
</feature>
<evidence type="ECO:0000256" key="6">
    <source>
        <dbReference type="PIRSR" id="PIRSR500134-1"/>
    </source>
</evidence>
<comment type="pathway">
    <text evidence="1">Nucleotide-sugar biosynthesis; UDP-alpha-D-glucuronate biosynthesis; UDP-alpha-D-glucuronate from UDP-alpha-D-glucose: step 1/1.</text>
</comment>
<dbReference type="SUPFAM" id="SSF52413">
    <property type="entry name" value="UDP-glucose/GDP-mannose dehydrogenase C-terminal domain"/>
    <property type="match status" value="1"/>
</dbReference>
<dbReference type="PIRSF" id="PIRSF500134">
    <property type="entry name" value="UDPglc_DH_bac"/>
    <property type="match status" value="1"/>
</dbReference>
<dbReference type="Pfam" id="PF03721">
    <property type="entry name" value="UDPG_MGDP_dh_N"/>
    <property type="match status" value="1"/>
</dbReference>
<feature type="domain" description="UDP-glucose/GDP-mannose dehydrogenase N-terminal" evidence="10">
    <location>
        <begin position="4"/>
        <end position="167"/>
    </location>
</feature>
<dbReference type="AlphaFoldDB" id="A0A0R2PLF9"/>
<dbReference type="InterPro" id="IPR001732">
    <property type="entry name" value="UDP-Glc/GDP-Man_DH_N"/>
</dbReference>
<evidence type="ECO:0000256" key="8">
    <source>
        <dbReference type="PIRSR" id="PIRSR500134-3"/>
    </source>
</evidence>
<dbReference type="InterPro" id="IPR017476">
    <property type="entry name" value="UDP-Glc/GDP-Man"/>
</dbReference>
<evidence type="ECO:0000256" key="7">
    <source>
        <dbReference type="PIRSR" id="PIRSR500134-2"/>
    </source>
</evidence>
<dbReference type="InterPro" id="IPR028357">
    <property type="entry name" value="UDPglc_DH_bac"/>
</dbReference>
<dbReference type="InterPro" id="IPR036291">
    <property type="entry name" value="NAD(P)-bd_dom_sf"/>
</dbReference>
<keyword evidence="8" id="KW-0520">NAD</keyword>
<keyword evidence="4" id="KW-0560">Oxidoreductase</keyword>
<evidence type="ECO:0000256" key="4">
    <source>
        <dbReference type="ARBA" id="ARBA00023002"/>
    </source>
</evidence>
<dbReference type="GO" id="GO:0051287">
    <property type="term" value="F:NAD binding"/>
    <property type="evidence" value="ECO:0007669"/>
    <property type="project" value="InterPro"/>
</dbReference>
<gene>
    <name evidence="11" type="ORF">ABR63_05110</name>
</gene>
<dbReference type="EC" id="1.1.1.22" evidence="3"/>
<feature type="binding site" evidence="7">
    <location>
        <position position="307"/>
    </location>
    <ligand>
        <name>substrate</name>
    </ligand>
</feature>
<feature type="binding site" evidence="8">
    <location>
        <position position="257"/>
    </location>
    <ligand>
        <name>NAD(+)</name>
        <dbReference type="ChEBI" id="CHEBI:57540"/>
    </ligand>
</feature>
<dbReference type="PIRSF" id="PIRSF000124">
    <property type="entry name" value="UDPglc_GDPman_dh"/>
    <property type="match status" value="1"/>
</dbReference>
<evidence type="ECO:0000259" key="10">
    <source>
        <dbReference type="Pfam" id="PF03721"/>
    </source>
</evidence>
<evidence type="ECO:0000313" key="11">
    <source>
        <dbReference type="EMBL" id="KRO38774.1"/>
    </source>
</evidence>
<dbReference type="UniPathway" id="UPA00038">
    <property type="reaction ID" value="UER00491"/>
</dbReference>
<dbReference type="EMBL" id="LIAV01000292">
    <property type="protein sequence ID" value="KRO38774.1"/>
    <property type="molecule type" value="Genomic_DNA"/>
</dbReference>
<evidence type="ECO:0000259" key="9">
    <source>
        <dbReference type="Pfam" id="PF00984"/>
    </source>
</evidence>
<feature type="binding site" evidence="7">
    <location>
        <position position="308"/>
    </location>
    <ligand>
        <name>substrate</name>
    </ligand>
</feature>
<comment type="catalytic activity">
    <reaction evidence="5">
        <text>UDP-alpha-D-glucose + 2 NAD(+) + H2O = UDP-alpha-D-glucuronate + 2 NADH + 3 H(+)</text>
        <dbReference type="Rhea" id="RHEA:23596"/>
        <dbReference type="ChEBI" id="CHEBI:15377"/>
        <dbReference type="ChEBI" id="CHEBI:15378"/>
        <dbReference type="ChEBI" id="CHEBI:57540"/>
        <dbReference type="ChEBI" id="CHEBI:57945"/>
        <dbReference type="ChEBI" id="CHEBI:58052"/>
        <dbReference type="ChEBI" id="CHEBI:58885"/>
        <dbReference type="EC" id="1.1.1.22"/>
    </reaction>
</comment>
<dbReference type="PANTHER" id="PTHR43750:SF2">
    <property type="entry name" value="UDP-GLUCOSE 6-DEHYDROGENASE"/>
    <property type="match status" value="1"/>
</dbReference>
<evidence type="ECO:0000313" key="12">
    <source>
        <dbReference type="Proteomes" id="UP000050874"/>
    </source>
</evidence>
<dbReference type="Pfam" id="PF00984">
    <property type="entry name" value="UDPG_MGDP_dh"/>
    <property type="match status" value="1"/>
</dbReference>
<feature type="binding site" evidence="8">
    <location>
        <position position="147"/>
    </location>
    <ligand>
        <name>NAD(+)</name>
        <dbReference type="ChEBI" id="CHEBI:57540"/>
    </ligand>
</feature>
<feature type="binding site" evidence="8">
    <location>
        <position position="120"/>
    </location>
    <ligand>
        <name>NAD(+)</name>
        <dbReference type="ChEBI" id="CHEBI:57540"/>
    </ligand>
</feature>
<dbReference type="Gene3D" id="1.20.5.100">
    <property type="entry name" value="Cytochrome c1, transmembrane anchor, C-terminal"/>
    <property type="match status" value="1"/>
</dbReference>
<dbReference type="InterPro" id="IPR036220">
    <property type="entry name" value="UDP-Glc/GDP-Man_DH_C_sf"/>
</dbReference>
<dbReference type="PANTHER" id="PTHR43750">
    <property type="entry name" value="UDP-GLUCOSE 6-DEHYDROGENASE TUAD"/>
    <property type="match status" value="1"/>
</dbReference>
<feature type="active site" description="Nucleophile" evidence="6">
    <location>
        <position position="254"/>
    </location>
</feature>
<feature type="binding site" evidence="8">
    <location>
        <position position="85"/>
    </location>
    <ligand>
        <name>NAD(+)</name>
        <dbReference type="ChEBI" id="CHEBI:57540"/>
    </ligand>
</feature>
<proteinExistence type="inferred from homology"/>
<dbReference type="SUPFAM" id="SSF51735">
    <property type="entry name" value="NAD(P)-binding Rossmann-fold domains"/>
    <property type="match status" value="1"/>
</dbReference>
<feature type="binding site" evidence="7">
    <location>
        <position position="198"/>
    </location>
    <ligand>
        <name>substrate</name>
    </ligand>
</feature>
<feature type="binding site" evidence="8">
    <location>
        <position position="31"/>
    </location>
    <ligand>
        <name>NAD(+)</name>
        <dbReference type="ChEBI" id="CHEBI:57540"/>
    </ligand>
</feature>
<reference evidence="12" key="1">
    <citation type="submission" date="2015-10" db="EMBL/GenBank/DDBJ databases">
        <title>Metagenome-Assembled Genomes uncover a global brackish microbiome.</title>
        <authorList>
            <person name="Hugerth L.W."/>
            <person name="Larsson J."/>
            <person name="Alneberg J."/>
            <person name="Lindh M.V."/>
            <person name="Legrand C."/>
            <person name="Pinhassi J."/>
            <person name="Andersson A."/>
        </authorList>
    </citation>
    <scope>NUCLEOTIDE SEQUENCE [LARGE SCALE GENOMIC DNA]</scope>
</reference>
<protein>
    <recommendedName>
        <fullName evidence="3">UDP-glucose 6-dehydrogenase</fullName>
        <ecNumber evidence="3">1.1.1.22</ecNumber>
    </recommendedName>
</protein>
<dbReference type="SUPFAM" id="SSF48179">
    <property type="entry name" value="6-phosphogluconate dehydrogenase C-terminal domain-like"/>
    <property type="match status" value="1"/>
</dbReference>
<comment type="similarity">
    <text evidence="2">Belongs to the UDP-glucose/GDP-mannose dehydrogenase family.</text>
</comment>
<accession>A0A0R2PLF9</accession>
<dbReference type="GO" id="GO:0006065">
    <property type="term" value="P:UDP-glucuronate biosynthetic process"/>
    <property type="evidence" value="ECO:0007669"/>
    <property type="project" value="UniProtKB-UniPathway"/>
</dbReference>
<dbReference type="Proteomes" id="UP000050874">
    <property type="component" value="Unassembled WGS sequence"/>
</dbReference>
<dbReference type="GO" id="GO:0000271">
    <property type="term" value="P:polysaccharide biosynthetic process"/>
    <property type="evidence" value="ECO:0007669"/>
    <property type="project" value="InterPro"/>
</dbReference>
<sequence length="355" mass="39575">MFDKITIIGAGYVGFSLAVLFSQEKEVTLFDIDASKLRMIDANKSPIRDQRIEEFLVQKELHLKTSDDLAEAIVGRDLIVLALPTNFNESSQFFDTSQIDLVISKIIQKNTSTPILIKSTVPQGYTKRLQAHYPNVPIIFSPEFLREGSALEDNLHPHRIIVGNTESLGLNIAELFASCALNEPEIFLMDSDEAEAVKLFSNAYLATRICFFNELDTFALAHNLDSQSILDGVTSDPRIGSHYCNPSFGYGGYCLPKDTKQLESHFGDLPQEIFSSVIKSNTSRIKYIASYIASLDKKVIGVYLLAMKKNSDNFKDSSIIGVLQALKELDQNITILIYEPLVHVSSIFDCEVVTS</sequence>
<organism evidence="11 12">
    <name type="scientific">SAR86 cluster bacterium BACL1 MAG-120920-bin57</name>
    <dbReference type="NCBI Taxonomy" id="1655571"/>
    <lineage>
        <taxon>Bacteria</taxon>
        <taxon>Pseudomonadati</taxon>
        <taxon>Pseudomonadota</taxon>
        <taxon>Gammaproteobacteria</taxon>
        <taxon>SAR86 cluster</taxon>
    </lineage>
</organism>
<feature type="domain" description="UDP-glucose/GDP-mannose dehydrogenase dimerisation" evidence="9">
    <location>
        <begin position="193"/>
        <end position="282"/>
    </location>
</feature>
<comment type="caution">
    <text evidence="11">The sequence shown here is derived from an EMBL/GenBank/DDBJ whole genome shotgun (WGS) entry which is preliminary data.</text>
</comment>
<evidence type="ECO:0000256" key="1">
    <source>
        <dbReference type="ARBA" id="ARBA00004701"/>
    </source>
</evidence>
<dbReference type="InterPro" id="IPR008927">
    <property type="entry name" value="6-PGluconate_DH-like_C_sf"/>
</dbReference>
<dbReference type="InterPro" id="IPR014026">
    <property type="entry name" value="UDP-Glc/GDP-Man_DH_dimer"/>
</dbReference>
<dbReference type="NCBIfam" id="TIGR03026">
    <property type="entry name" value="NDP-sugDHase"/>
    <property type="match status" value="1"/>
</dbReference>
<feature type="non-terminal residue" evidence="11">
    <location>
        <position position="355"/>
    </location>
</feature>
<evidence type="ECO:0000256" key="5">
    <source>
        <dbReference type="ARBA" id="ARBA00047473"/>
    </source>
</evidence>
<dbReference type="GO" id="GO:0003979">
    <property type="term" value="F:UDP-glucose 6-dehydrogenase activity"/>
    <property type="evidence" value="ECO:0007669"/>
    <property type="project" value="UniProtKB-EC"/>
</dbReference>
<feature type="binding site" evidence="7">
    <location>
        <begin position="144"/>
        <end position="147"/>
    </location>
    <ligand>
        <name>substrate</name>
    </ligand>
</feature>
<evidence type="ECO:0000256" key="2">
    <source>
        <dbReference type="ARBA" id="ARBA00006601"/>
    </source>
</evidence>
<feature type="binding site" evidence="7">
    <location>
        <position position="251"/>
    </location>
    <ligand>
        <name>substrate</name>
    </ligand>
</feature>
<name>A0A0R2PLF9_9GAMM</name>
<dbReference type="Gene3D" id="3.40.50.720">
    <property type="entry name" value="NAD(P)-binding Rossmann-like Domain"/>
    <property type="match status" value="2"/>
</dbReference>
<evidence type="ECO:0000256" key="3">
    <source>
        <dbReference type="ARBA" id="ARBA00012954"/>
    </source>
</evidence>
<feature type="binding site" evidence="8">
    <location>
        <position position="36"/>
    </location>
    <ligand>
        <name>NAD(+)</name>
        <dbReference type="ChEBI" id="CHEBI:57540"/>
    </ligand>
</feature>